<evidence type="ECO:0000313" key="5">
    <source>
        <dbReference type="EMBL" id="AMR82038.1"/>
    </source>
</evidence>
<dbReference type="InterPro" id="IPR016032">
    <property type="entry name" value="Sig_transdc_resp-reg_C-effctor"/>
</dbReference>
<evidence type="ECO:0000259" key="4">
    <source>
        <dbReference type="PROSITE" id="PS50043"/>
    </source>
</evidence>
<dbReference type="GO" id="GO:0003677">
    <property type="term" value="F:DNA binding"/>
    <property type="evidence" value="ECO:0007669"/>
    <property type="project" value="UniProtKB-KW"/>
</dbReference>
<keyword evidence="2" id="KW-0238">DNA-binding</keyword>
<dbReference type="KEGG" id="cnan:A2G96_30390"/>
<dbReference type="STRING" id="1796606.A2G96_30390"/>
<dbReference type="GO" id="GO:0006355">
    <property type="term" value="P:regulation of DNA-templated transcription"/>
    <property type="evidence" value="ECO:0007669"/>
    <property type="project" value="InterPro"/>
</dbReference>
<dbReference type="PANTHER" id="PTHR44688:SF16">
    <property type="entry name" value="DNA-BINDING TRANSCRIPTIONAL ACTIVATOR DEVR_DOSR"/>
    <property type="match status" value="1"/>
</dbReference>
<dbReference type="Gene3D" id="1.10.10.10">
    <property type="entry name" value="Winged helix-like DNA-binding domain superfamily/Winged helix DNA-binding domain"/>
    <property type="match status" value="1"/>
</dbReference>
<dbReference type="Pfam" id="PF25873">
    <property type="entry name" value="WHD_MalT"/>
    <property type="match status" value="1"/>
</dbReference>
<gene>
    <name evidence="5" type="ORF">A2G96_30390</name>
</gene>
<evidence type="ECO:0000256" key="3">
    <source>
        <dbReference type="ARBA" id="ARBA00023163"/>
    </source>
</evidence>
<dbReference type="EMBL" id="CP014845">
    <property type="protein sequence ID" value="AMR82038.1"/>
    <property type="molecule type" value="Genomic_DNA"/>
</dbReference>
<protein>
    <recommendedName>
        <fullName evidence="4">HTH luxR-type domain-containing protein</fullName>
    </recommendedName>
</protein>
<keyword evidence="1" id="KW-0805">Transcription regulation</keyword>
<dbReference type="Proteomes" id="UP000075238">
    <property type="component" value="Chromosome 2"/>
</dbReference>
<dbReference type="InterPro" id="IPR036388">
    <property type="entry name" value="WH-like_DNA-bd_sf"/>
</dbReference>
<feature type="domain" description="HTH luxR-type" evidence="4">
    <location>
        <begin position="710"/>
        <end position="775"/>
    </location>
</feature>
<dbReference type="PROSITE" id="PS50043">
    <property type="entry name" value="HTH_LUXR_2"/>
    <property type="match status" value="1"/>
</dbReference>
<dbReference type="SUPFAM" id="SSF46894">
    <property type="entry name" value="C-terminal effector domain of the bipartite response regulators"/>
    <property type="match status" value="1"/>
</dbReference>
<name>A0A142JVC6_9BURK</name>
<dbReference type="Pfam" id="PF00196">
    <property type="entry name" value="GerE"/>
    <property type="match status" value="1"/>
</dbReference>
<dbReference type="PANTHER" id="PTHR44688">
    <property type="entry name" value="DNA-BINDING TRANSCRIPTIONAL ACTIVATOR DEVR_DOSR"/>
    <property type="match status" value="1"/>
</dbReference>
<evidence type="ECO:0000256" key="2">
    <source>
        <dbReference type="ARBA" id="ARBA00023125"/>
    </source>
</evidence>
<dbReference type="CDD" id="cd06170">
    <property type="entry name" value="LuxR_C_like"/>
    <property type="match status" value="1"/>
</dbReference>
<dbReference type="InterPro" id="IPR000792">
    <property type="entry name" value="Tscrpt_reg_LuxR_C"/>
</dbReference>
<dbReference type="InterPro" id="IPR059106">
    <property type="entry name" value="WHD_MalT"/>
</dbReference>
<proteinExistence type="predicted"/>
<sequence>MEWIEARDDAQEAMTGWLAEIAELSVEVLLLLDDTHLLPTPARREVLSYLLGNAPANLHIALAARPTGALVASGTLSTAKVTRVTASDLRFRPDETLTVLSAAMGSGSDVEAGVHLHELIEGWPLGVQLAVAALKRGGDLEGLFGAATADIRRYFVDAVIDRQPADAVNMLIRLADFDVIHVDLCPAVLERSDLGPELLRLRDETPLLLQAEDSDWMRMHPLAREILRERLNHLPKAERLAMSQRACAWYVDHGLYEEAAHHAFIAGDVETAISLIERSSHQMTAQGKSAAVLAWYQRLRPDELQQRPGFWTPVAWALAMSDRHAEAQPLIDLILAQPELSIEARFEAHLIAGVAAVFADRTDRLAAILEKWPEPPPEARPEATPVHCNLKAFLALYRGQPDQARLESGRIANLDRTQTYSPVSYAFADYITGLSYLWEGRFALAHHDLRPALNRAEERLGRCHPVTCLLAALLAHASWECGRSADIAGLLAGRLAVLKRHGLPDAVISAYTTLARIADQEDRQDQALDFLESLHAIGQAQAMPRLQATAQLELVRLHARRGRTETVLELNAQLDTLLRDRCAQIRDTSLIPWADLLADLGRAYAFLAKNNTPSIAGALEAAESAAALAASMKRGRDAVESRLLRAEALRRQGSGDASAVRAEGMSLALAGGMLQLLREAGERAEAVGVRSSVAPDRSESSPALTAKQQQIRATALLTAKEREILSLLSGNLSNKEIALAMDLSEDTIKWHMKNLLSKLNAGSRKHALARARQLGLFEH</sequence>
<dbReference type="SMART" id="SM00421">
    <property type="entry name" value="HTH_LUXR"/>
    <property type="match status" value="1"/>
</dbReference>
<reference evidence="5 6" key="1">
    <citation type="submission" date="2016-03" db="EMBL/GenBank/DDBJ databases">
        <title>Complete genome sequence of a novel chlorpyrifos degrading bacterium, Cupriavidus nantongensis sp. X1.</title>
        <authorList>
            <person name="Fang L."/>
        </authorList>
    </citation>
    <scope>NUCLEOTIDE SEQUENCE [LARGE SCALE GENOMIC DNA]</scope>
    <source>
        <strain evidence="5 6">X1</strain>
    </source>
</reference>
<accession>A0A142JVC6</accession>
<organism evidence="5 6">
    <name type="scientific">Cupriavidus nantongensis</name>
    <dbReference type="NCBI Taxonomy" id="1796606"/>
    <lineage>
        <taxon>Bacteria</taxon>
        <taxon>Pseudomonadati</taxon>
        <taxon>Pseudomonadota</taxon>
        <taxon>Betaproteobacteria</taxon>
        <taxon>Burkholderiales</taxon>
        <taxon>Burkholderiaceae</taxon>
        <taxon>Cupriavidus</taxon>
    </lineage>
</organism>
<keyword evidence="3" id="KW-0804">Transcription</keyword>
<evidence type="ECO:0000313" key="6">
    <source>
        <dbReference type="Proteomes" id="UP000075238"/>
    </source>
</evidence>
<evidence type="ECO:0000256" key="1">
    <source>
        <dbReference type="ARBA" id="ARBA00023015"/>
    </source>
</evidence>
<keyword evidence="6" id="KW-1185">Reference proteome</keyword>
<dbReference type="PRINTS" id="PR00038">
    <property type="entry name" value="HTHLUXR"/>
</dbReference>
<dbReference type="AlphaFoldDB" id="A0A142JVC6"/>